<keyword evidence="7" id="KW-0906">Nuclear pore complex</keyword>
<evidence type="ECO:0000256" key="1">
    <source>
        <dbReference type="ARBA" id="ARBA00004567"/>
    </source>
</evidence>
<dbReference type="InParanoid" id="A0A7R8YMP8"/>
<name>A0A7R8YMP8_HERIL</name>
<dbReference type="Proteomes" id="UP000594454">
    <property type="component" value="Chromosome 1"/>
</dbReference>
<dbReference type="InterPro" id="IPR040985">
    <property type="entry name" value="Nup54_C"/>
</dbReference>
<dbReference type="PANTHER" id="PTHR13000">
    <property type="entry name" value="NUCLEOPORIN P54"/>
    <property type="match status" value="1"/>
</dbReference>
<feature type="domain" description="Nup54 C-terminal interacting" evidence="12">
    <location>
        <begin position="584"/>
        <end position="622"/>
    </location>
</feature>
<evidence type="ECO:0000256" key="3">
    <source>
        <dbReference type="ARBA" id="ARBA00022737"/>
    </source>
</evidence>
<keyword evidence="8" id="KW-0539">Nucleus</keyword>
<evidence type="ECO:0000256" key="9">
    <source>
        <dbReference type="ARBA" id="ARBA00060798"/>
    </source>
</evidence>
<dbReference type="Gene3D" id="1.20.5.490">
    <property type="entry name" value="Single helix bin"/>
    <property type="match status" value="1"/>
</dbReference>
<comment type="subcellular location">
    <subcellularLocation>
        <location evidence="1">Nucleus</location>
        <location evidence="1">Nuclear pore complex</location>
    </subcellularLocation>
</comment>
<dbReference type="Gene3D" id="1.20.5.170">
    <property type="match status" value="1"/>
</dbReference>
<evidence type="ECO:0000256" key="2">
    <source>
        <dbReference type="ARBA" id="ARBA00022448"/>
    </source>
</evidence>
<keyword evidence="6" id="KW-0811">Translocation</keyword>
<dbReference type="InterPro" id="IPR024864">
    <property type="entry name" value="Nup54/Nup57/Nup44"/>
</dbReference>
<sequence length="632" mass="67366">MSLSFNTNTSALGATSTPAKPAGFGAFSFGAQSSTAPAFGTQTSAAPAFGAQTTTPAFGVQAATSTATPFGTTPAFGTTGAFGATTSAPTLGGFGGFGTTSTSTSTAFKGFGTSTTSTPSLFGGFGTTTTSAPTAFGGFGTTTTSAPAAFGGFGTTTTSAPSFGGFGTGTSGFGGFGAAATTTSAPSFGGFGTTGTANTGFSGFGSFGSTFGKPATGTAPAFGGFGSSFGQPLQAQQQPQQQLNPEEAFAQSIFNVSIFGDERDTILAKWNYLQAMWGSGKSFYSQSAAPVDITPQNYLCRFKAMGYSRLPGKDNKAGLVSLVFNKSFTDVKNGQQQIITGLNQIFGNKPNITINIDIMKPLSDNKSQVVIYVEEKSQQCPNEIKRILATEVSNYLNQATVKPQLTNMAIEQALALVVPDEDQLKEYLENPPKGIDPRMWKQAKIDNPDSQKFIPVPMIGFNELKWRIKCQEKETEAHNQYLSKVEKDLTELKQRHAATTARIMEYRRKLAELSHRILKVIVKQESTRKVGMALSPEEEVLRSKLENMQALVSAPTQFKGRLSELLSQMRMQRNQWATTAANEYTLDKDSSEEMKSFLTMQQQAMELLIQTVNKDMKALKIISEGMTQLTRG</sequence>
<feature type="coiled-coil region" evidence="10">
    <location>
        <begin position="482"/>
        <end position="509"/>
    </location>
</feature>
<feature type="domain" description="Nucleoporin Nup54 alpha-helical" evidence="11">
    <location>
        <begin position="431"/>
        <end position="569"/>
    </location>
</feature>
<evidence type="ECO:0000256" key="8">
    <source>
        <dbReference type="ARBA" id="ARBA00023242"/>
    </source>
</evidence>
<dbReference type="Pfam" id="PF13874">
    <property type="entry name" value="Nup54"/>
    <property type="match status" value="1"/>
</dbReference>
<dbReference type="FunCoup" id="A0A7R8YMP8">
    <property type="interactions" value="2716"/>
</dbReference>
<evidence type="ECO:0000313" key="13">
    <source>
        <dbReference type="EMBL" id="CAD7078421.1"/>
    </source>
</evidence>
<keyword evidence="3" id="KW-0677">Repeat</keyword>
<dbReference type="PANTHER" id="PTHR13000:SF0">
    <property type="entry name" value="NUCLEOPORIN P54"/>
    <property type="match status" value="1"/>
</dbReference>
<dbReference type="OMA" id="MMQTRLH"/>
<evidence type="ECO:0000256" key="7">
    <source>
        <dbReference type="ARBA" id="ARBA00023132"/>
    </source>
</evidence>
<dbReference type="GO" id="GO:0036228">
    <property type="term" value="P:protein localization to nuclear inner membrane"/>
    <property type="evidence" value="ECO:0007669"/>
    <property type="project" value="TreeGrafter"/>
</dbReference>
<reference evidence="13 14" key="1">
    <citation type="submission" date="2020-11" db="EMBL/GenBank/DDBJ databases">
        <authorList>
            <person name="Wallbank WR R."/>
            <person name="Pardo Diaz C."/>
            <person name="Kozak K."/>
            <person name="Martin S."/>
            <person name="Jiggins C."/>
            <person name="Moest M."/>
            <person name="Warren A I."/>
            <person name="Generalovic N T."/>
            <person name="Byers J.R.P. K."/>
            <person name="Montejo-Kovacevich G."/>
            <person name="Yen C E."/>
        </authorList>
    </citation>
    <scope>NUCLEOTIDE SEQUENCE [LARGE SCALE GENOMIC DNA]</scope>
</reference>
<evidence type="ECO:0000313" key="14">
    <source>
        <dbReference type="Proteomes" id="UP000594454"/>
    </source>
</evidence>
<keyword evidence="5" id="KW-0653">Protein transport</keyword>
<dbReference type="InterPro" id="IPR025712">
    <property type="entry name" value="Nup54_alpha-helical_dom"/>
</dbReference>
<keyword evidence="4" id="KW-0509">mRNA transport</keyword>
<organism evidence="13 14">
    <name type="scientific">Hermetia illucens</name>
    <name type="common">Black soldier fly</name>
    <dbReference type="NCBI Taxonomy" id="343691"/>
    <lineage>
        <taxon>Eukaryota</taxon>
        <taxon>Metazoa</taxon>
        <taxon>Ecdysozoa</taxon>
        <taxon>Arthropoda</taxon>
        <taxon>Hexapoda</taxon>
        <taxon>Insecta</taxon>
        <taxon>Pterygota</taxon>
        <taxon>Neoptera</taxon>
        <taxon>Endopterygota</taxon>
        <taxon>Diptera</taxon>
        <taxon>Brachycera</taxon>
        <taxon>Stratiomyomorpha</taxon>
        <taxon>Stratiomyidae</taxon>
        <taxon>Hermetiinae</taxon>
        <taxon>Hermetia</taxon>
    </lineage>
</organism>
<dbReference type="FunFam" id="1.20.5.490:FF:000003">
    <property type="entry name" value="nucleoporin p54 isoform X1"/>
    <property type="match status" value="1"/>
</dbReference>
<dbReference type="GO" id="GO:0044613">
    <property type="term" value="C:nuclear pore central transport channel"/>
    <property type="evidence" value="ECO:0007669"/>
    <property type="project" value="TreeGrafter"/>
</dbReference>
<dbReference type="GO" id="GO:0051028">
    <property type="term" value="P:mRNA transport"/>
    <property type="evidence" value="ECO:0007669"/>
    <property type="project" value="UniProtKB-KW"/>
</dbReference>
<dbReference type="GO" id="GO:0006607">
    <property type="term" value="P:NLS-bearing protein import into nucleus"/>
    <property type="evidence" value="ECO:0007669"/>
    <property type="project" value="TreeGrafter"/>
</dbReference>
<dbReference type="GO" id="GO:0006999">
    <property type="term" value="P:nuclear pore organization"/>
    <property type="evidence" value="ECO:0007669"/>
    <property type="project" value="TreeGrafter"/>
</dbReference>
<proteinExistence type="inferred from homology"/>
<keyword evidence="10" id="KW-0175">Coiled coil</keyword>
<evidence type="ECO:0000259" key="12">
    <source>
        <dbReference type="Pfam" id="PF18437"/>
    </source>
</evidence>
<dbReference type="OrthoDB" id="6162375at2759"/>
<keyword evidence="2" id="KW-0813">Transport</keyword>
<protein>
    <submittedName>
        <fullName evidence="13">Uncharacterized protein</fullName>
    </submittedName>
</protein>
<dbReference type="Pfam" id="PF18437">
    <property type="entry name" value="Nup54_C"/>
    <property type="match status" value="1"/>
</dbReference>
<evidence type="ECO:0000259" key="11">
    <source>
        <dbReference type="Pfam" id="PF13874"/>
    </source>
</evidence>
<evidence type="ECO:0000256" key="5">
    <source>
        <dbReference type="ARBA" id="ARBA00022927"/>
    </source>
</evidence>
<dbReference type="AlphaFoldDB" id="A0A7R8YMP8"/>
<comment type="similarity">
    <text evidence="9">Belongs to the NUP54 family.</text>
</comment>
<evidence type="ECO:0000256" key="10">
    <source>
        <dbReference type="SAM" id="Coils"/>
    </source>
</evidence>
<accession>A0A7R8YMP8</accession>
<evidence type="ECO:0000256" key="4">
    <source>
        <dbReference type="ARBA" id="ARBA00022816"/>
    </source>
</evidence>
<keyword evidence="14" id="KW-1185">Reference proteome</keyword>
<dbReference type="GO" id="GO:0017056">
    <property type="term" value="F:structural constituent of nuclear pore"/>
    <property type="evidence" value="ECO:0007669"/>
    <property type="project" value="TreeGrafter"/>
</dbReference>
<evidence type="ECO:0000256" key="6">
    <source>
        <dbReference type="ARBA" id="ARBA00023010"/>
    </source>
</evidence>
<gene>
    <name evidence="13" type="ORF">HERILL_LOCUS1689</name>
</gene>
<dbReference type="EMBL" id="LR899009">
    <property type="protein sequence ID" value="CAD7078421.1"/>
    <property type="molecule type" value="Genomic_DNA"/>
</dbReference>